<dbReference type="EMBL" id="CAMXCT030003429">
    <property type="protein sequence ID" value="CAL4791715.1"/>
    <property type="molecule type" value="Genomic_DNA"/>
</dbReference>
<dbReference type="Pfam" id="PF13424">
    <property type="entry name" value="TPR_12"/>
    <property type="match status" value="1"/>
</dbReference>
<proteinExistence type="predicted"/>
<name>A0A9P1G8U8_9DINO</name>
<feature type="transmembrane region" description="Helical" evidence="2">
    <location>
        <begin position="509"/>
        <end position="538"/>
    </location>
</feature>
<dbReference type="Proteomes" id="UP001152797">
    <property type="component" value="Unassembled WGS sequence"/>
</dbReference>
<accession>A0A9P1G8U8</accession>
<dbReference type="InterPro" id="IPR019734">
    <property type="entry name" value="TPR_rpt"/>
</dbReference>
<evidence type="ECO:0000313" key="3">
    <source>
        <dbReference type="EMBL" id="CAI4004403.1"/>
    </source>
</evidence>
<dbReference type="OrthoDB" id="442109at2759"/>
<reference evidence="3" key="1">
    <citation type="submission" date="2022-10" db="EMBL/GenBank/DDBJ databases">
        <authorList>
            <person name="Chen Y."/>
            <person name="Dougan E. K."/>
            <person name="Chan C."/>
            <person name="Rhodes N."/>
            <person name="Thang M."/>
        </authorList>
    </citation>
    <scope>NUCLEOTIDE SEQUENCE</scope>
</reference>
<keyword evidence="2" id="KW-0812">Transmembrane</keyword>
<evidence type="ECO:0000256" key="2">
    <source>
        <dbReference type="SAM" id="Phobius"/>
    </source>
</evidence>
<dbReference type="EMBL" id="CAMXCT010003429">
    <property type="protein sequence ID" value="CAI4004403.1"/>
    <property type="molecule type" value="Genomic_DNA"/>
</dbReference>
<gene>
    <name evidence="3" type="ORF">C1SCF055_LOCUS30189</name>
</gene>
<feature type="coiled-coil region" evidence="1">
    <location>
        <begin position="349"/>
        <end position="394"/>
    </location>
</feature>
<dbReference type="EMBL" id="CAMXCT020003429">
    <property type="protein sequence ID" value="CAL1157778.1"/>
    <property type="molecule type" value="Genomic_DNA"/>
</dbReference>
<comment type="caution">
    <text evidence="3">The sequence shown here is derived from an EMBL/GenBank/DDBJ whole genome shotgun (WGS) entry which is preliminary data.</text>
</comment>
<sequence>MHSLLGLSGKLPTLPTGLPTVFIGAMARRLAKALGCLVLLRWEPWKPWVGMQPCCKNPRLIYKAGRLAKGFGEEVRKAKTHQEQYKSKKGRKSTEDAVRFFEEARSLRERGDLEKALQPYRKASVAISKAAGKGSKDFARVCNDLAQTYFELGQHQRAAELFEESRLSFSVAVGEQHEEYAGCLQNLARAKLKLQHVADAEALYKEASQIYAMDLSANHVAYVQTLRSLASLYQSVGQVHMVQPLLLEDEQQLGSTRPDPTPWLLSLGAASVASVAALKTDASIQTSVGFSAPLPPTVYRTGTALLQQWQVEALARREQTAVTAVQSQQKAIEAIATEQKNQNDQQATFQSQLRQVEVKERQLEDLLQRQTEELQVAQAEKRKAEVMLQEQSQAFLRARSLQVAVNNALEFGNDILRDQLLGAAVYFIFMMIMAKVYGMAFTYPYPKLHREPTVNRDHFTFSLFECCNWDPDAPSREAMRDRRIPCCSCCCGPIRWADTASSGKTKVVAFWPAAILAVAMNALAGVSFFITGFIFILIATLHRQQIRKVYGMPHGSCGNCTEDLCTWFWCSCCATMQEAMEIEYIDPPSKPWQQSMVEQRVKTLAAQMARSGS</sequence>
<evidence type="ECO:0000313" key="5">
    <source>
        <dbReference type="Proteomes" id="UP001152797"/>
    </source>
</evidence>
<dbReference type="Pfam" id="PF04749">
    <property type="entry name" value="PLAC8"/>
    <property type="match status" value="1"/>
</dbReference>
<organism evidence="3">
    <name type="scientific">Cladocopium goreaui</name>
    <dbReference type="NCBI Taxonomy" id="2562237"/>
    <lineage>
        <taxon>Eukaryota</taxon>
        <taxon>Sar</taxon>
        <taxon>Alveolata</taxon>
        <taxon>Dinophyceae</taxon>
        <taxon>Suessiales</taxon>
        <taxon>Symbiodiniaceae</taxon>
        <taxon>Cladocopium</taxon>
    </lineage>
</organism>
<reference evidence="4 5" key="2">
    <citation type="submission" date="2024-05" db="EMBL/GenBank/DDBJ databases">
        <authorList>
            <person name="Chen Y."/>
            <person name="Shah S."/>
            <person name="Dougan E. K."/>
            <person name="Thang M."/>
            <person name="Chan C."/>
        </authorList>
    </citation>
    <scope>NUCLEOTIDE SEQUENCE [LARGE SCALE GENOMIC DNA]</scope>
</reference>
<dbReference type="AlphaFoldDB" id="A0A9P1G8U8"/>
<keyword evidence="5" id="KW-1185">Reference proteome</keyword>
<protein>
    <submittedName>
        <fullName evidence="4">Nephrocystin-3</fullName>
    </submittedName>
</protein>
<keyword evidence="2" id="KW-0472">Membrane</keyword>
<feature type="transmembrane region" description="Helical" evidence="2">
    <location>
        <begin position="420"/>
        <end position="440"/>
    </location>
</feature>
<dbReference type="Gene3D" id="1.25.40.10">
    <property type="entry name" value="Tetratricopeptide repeat domain"/>
    <property type="match status" value="1"/>
</dbReference>
<keyword evidence="2" id="KW-1133">Transmembrane helix</keyword>
<dbReference type="InterPro" id="IPR006461">
    <property type="entry name" value="PLAC_motif_containing"/>
</dbReference>
<dbReference type="SMART" id="SM00028">
    <property type="entry name" value="TPR"/>
    <property type="match status" value="3"/>
</dbReference>
<evidence type="ECO:0000256" key="1">
    <source>
        <dbReference type="SAM" id="Coils"/>
    </source>
</evidence>
<dbReference type="SUPFAM" id="SSF48452">
    <property type="entry name" value="TPR-like"/>
    <property type="match status" value="1"/>
</dbReference>
<keyword evidence="1" id="KW-0175">Coiled coil</keyword>
<dbReference type="InterPro" id="IPR011990">
    <property type="entry name" value="TPR-like_helical_dom_sf"/>
</dbReference>
<evidence type="ECO:0000313" key="4">
    <source>
        <dbReference type="EMBL" id="CAL4791715.1"/>
    </source>
</evidence>